<dbReference type="InterPro" id="IPR012341">
    <property type="entry name" value="6hp_glycosidase-like_sf"/>
</dbReference>
<accession>A0AAW0TBM5</accession>
<evidence type="ECO:0000259" key="9">
    <source>
        <dbReference type="Pfam" id="PF00759"/>
    </source>
</evidence>
<evidence type="ECO:0000313" key="10">
    <source>
        <dbReference type="EMBL" id="KAK8384654.1"/>
    </source>
</evidence>
<dbReference type="GO" id="GO:0030245">
    <property type="term" value="P:cellulose catabolic process"/>
    <property type="evidence" value="ECO:0007669"/>
    <property type="project" value="UniProtKB-KW"/>
</dbReference>
<organism evidence="10 11">
    <name type="scientific">Scylla paramamosain</name>
    <name type="common">Mud crab</name>
    <dbReference type="NCBI Taxonomy" id="85552"/>
    <lineage>
        <taxon>Eukaryota</taxon>
        <taxon>Metazoa</taxon>
        <taxon>Ecdysozoa</taxon>
        <taxon>Arthropoda</taxon>
        <taxon>Crustacea</taxon>
        <taxon>Multicrustacea</taxon>
        <taxon>Malacostraca</taxon>
        <taxon>Eumalacostraca</taxon>
        <taxon>Eucarida</taxon>
        <taxon>Decapoda</taxon>
        <taxon>Pleocyemata</taxon>
        <taxon>Brachyura</taxon>
        <taxon>Eubrachyura</taxon>
        <taxon>Portunoidea</taxon>
        <taxon>Portunidae</taxon>
        <taxon>Portuninae</taxon>
        <taxon>Scylla</taxon>
    </lineage>
</organism>
<evidence type="ECO:0000256" key="3">
    <source>
        <dbReference type="ARBA" id="ARBA00012601"/>
    </source>
</evidence>
<proteinExistence type="inferred from homology"/>
<sequence>MSWWLAAVVVVVLCPAVTTPAPCTSGDADYDHDEVLRKSLRFYEAQRSGFLPNSQRVTWRRDSAIDDAIDPDTNDDVEEIYFNEIVITGLTQDTVEDAEVYKAAAVDRSRARQRGQPFISFCLDSVGVTLNPALAHSSSVLDWMRLLLWLPIPHLPQLFPRTRFWCCELVPLSGLFWVTRVCCPRVESIATPLLPPRLPHALSFIPRPRQHDYPSRPLPISPPPTPMLV</sequence>
<feature type="domain" description="Glycoside hydrolase family 9" evidence="9">
    <location>
        <begin position="33"/>
        <end position="77"/>
    </location>
</feature>
<dbReference type="Gene3D" id="1.50.10.10">
    <property type="match status" value="1"/>
</dbReference>
<evidence type="ECO:0000256" key="1">
    <source>
        <dbReference type="ARBA" id="ARBA00000966"/>
    </source>
</evidence>
<feature type="chain" id="PRO_5043754696" description="cellulase" evidence="8">
    <location>
        <begin position="21"/>
        <end position="229"/>
    </location>
</feature>
<dbReference type="EMBL" id="JARAKH010000034">
    <property type="protein sequence ID" value="KAK8384654.1"/>
    <property type="molecule type" value="Genomic_DNA"/>
</dbReference>
<evidence type="ECO:0000256" key="2">
    <source>
        <dbReference type="ARBA" id="ARBA00007072"/>
    </source>
</evidence>
<dbReference type="Pfam" id="PF00759">
    <property type="entry name" value="Glyco_hydro_9"/>
    <property type="match status" value="1"/>
</dbReference>
<reference evidence="10 11" key="1">
    <citation type="submission" date="2023-03" db="EMBL/GenBank/DDBJ databases">
        <title>High-quality genome of Scylla paramamosain provides insights in environmental adaptation.</title>
        <authorList>
            <person name="Zhang L."/>
        </authorList>
    </citation>
    <scope>NUCLEOTIDE SEQUENCE [LARGE SCALE GENOMIC DNA]</scope>
    <source>
        <strain evidence="10">LZ_2023a</strain>
        <tissue evidence="10">Muscle</tissue>
    </source>
</reference>
<dbReference type="SUPFAM" id="SSF48208">
    <property type="entry name" value="Six-hairpin glycosidases"/>
    <property type="match status" value="1"/>
</dbReference>
<comment type="similarity">
    <text evidence="2">Belongs to the glycosyl hydrolase 9 (cellulase E) family.</text>
</comment>
<feature type="signal peptide" evidence="8">
    <location>
        <begin position="1"/>
        <end position="20"/>
    </location>
</feature>
<comment type="caution">
    <text evidence="10">The sequence shown here is derived from an EMBL/GenBank/DDBJ whole genome shotgun (WGS) entry which is preliminary data.</text>
</comment>
<comment type="catalytic activity">
    <reaction evidence="1">
        <text>Endohydrolysis of (1-&gt;4)-beta-D-glucosidic linkages in cellulose, lichenin and cereal beta-D-glucans.</text>
        <dbReference type="EC" id="3.2.1.4"/>
    </reaction>
</comment>
<dbReference type="AlphaFoldDB" id="A0AAW0TBM5"/>
<keyword evidence="8" id="KW-0732">Signal</keyword>
<keyword evidence="11" id="KW-1185">Reference proteome</keyword>
<keyword evidence="6" id="KW-0624">Polysaccharide degradation</keyword>
<evidence type="ECO:0000256" key="8">
    <source>
        <dbReference type="SAM" id="SignalP"/>
    </source>
</evidence>
<gene>
    <name evidence="10" type="ORF">O3P69_014316</name>
</gene>
<feature type="region of interest" description="Disordered" evidence="7">
    <location>
        <begin position="209"/>
        <end position="229"/>
    </location>
</feature>
<dbReference type="Proteomes" id="UP001487740">
    <property type="component" value="Unassembled WGS sequence"/>
</dbReference>
<feature type="compositionally biased region" description="Pro residues" evidence="7">
    <location>
        <begin position="216"/>
        <end position="229"/>
    </location>
</feature>
<protein>
    <recommendedName>
        <fullName evidence="3">cellulase</fullName>
        <ecNumber evidence="3">3.2.1.4</ecNumber>
    </recommendedName>
</protein>
<keyword evidence="5" id="KW-0119">Carbohydrate metabolism</keyword>
<dbReference type="EC" id="3.2.1.4" evidence="3"/>
<dbReference type="GO" id="GO:0008810">
    <property type="term" value="F:cellulase activity"/>
    <property type="evidence" value="ECO:0007669"/>
    <property type="project" value="UniProtKB-EC"/>
</dbReference>
<dbReference type="InterPro" id="IPR008928">
    <property type="entry name" value="6-hairpin_glycosidase_sf"/>
</dbReference>
<evidence type="ECO:0000256" key="6">
    <source>
        <dbReference type="ARBA" id="ARBA00023326"/>
    </source>
</evidence>
<keyword evidence="4" id="KW-0136">Cellulose degradation</keyword>
<evidence type="ECO:0000256" key="5">
    <source>
        <dbReference type="ARBA" id="ARBA00023277"/>
    </source>
</evidence>
<evidence type="ECO:0000313" key="11">
    <source>
        <dbReference type="Proteomes" id="UP001487740"/>
    </source>
</evidence>
<evidence type="ECO:0000256" key="4">
    <source>
        <dbReference type="ARBA" id="ARBA00023001"/>
    </source>
</evidence>
<dbReference type="InterPro" id="IPR001701">
    <property type="entry name" value="Glyco_hydro_9"/>
</dbReference>
<evidence type="ECO:0000256" key="7">
    <source>
        <dbReference type="SAM" id="MobiDB-lite"/>
    </source>
</evidence>
<name>A0AAW0TBM5_SCYPA</name>